<dbReference type="Proteomes" id="UP000236592">
    <property type="component" value="Chromosome"/>
</dbReference>
<organism evidence="1 2">
    <name type="scientific">Pseudotamlana carrageenivorans</name>
    <dbReference type="NCBI Taxonomy" id="2069432"/>
    <lineage>
        <taxon>Bacteria</taxon>
        <taxon>Pseudomonadati</taxon>
        <taxon>Bacteroidota</taxon>
        <taxon>Flavobacteriia</taxon>
        <taxon>Flavobacteriales</taxon>
        <taxon>Flavobacteriaceae</taxon>
        <taxon>Pseudotamlana</taxon>
    </lineage>
</organism>
<sequence>MSFMKNQLQLQYQGFINTPLLWKNSDVMGLHQLLLPEQHVSQFTTLEQPNIRLGKRVEQFVFFELSTFNNIKILLKNTQIQNNKQTIGEIDCILQLDQTFIHLEIVYKFYLYDPNHGHTEIEHWIGPNRKDTLLKKITKLKNKQLPLLYNQHTQKVLKPLQLQSASIKQQVYFKAQLFLPFEDVDVPFKILNKACVSGFYMHYTRIDELQHCKFFMPDKIDLLQETQNQVDWCSYSTFCDKIAPIIEQKTAPLCWVKFPKGRIQKCFIVWWP</sequence>
<dbReference type="AlphaFoldDB" id="A0A2I7SLG4"/>
<reference evidence="2" key="1">
    <citation type="submission" date="2018-01" db="EMBL/GenBank/DDBJ databases">
        <title>Complete genome of Tamlana sp. UJ94.</title>
        <authorList>
            <person name="Jung J."/>
            <person name="Chung D."/>
            <person name="Bae S.S."/>
            <person name="Baek K."/>
        </authorList>
    </citation>
    <scope>NUCLEOTIDE SEQUENCE [LARGE SCALE GENOMIC DNA]</scope>
    <source>
        <strain evidence="2">UJ94</strain>
    </source>
</reference>
<keyword evidence="2" id="KW-1185">Reference proteome</keyword>
<name>A0A2I7SLG4_9FLAO</name>
<dbReference type="RefSeq" id="WP_102996682.1">
    <property type="nucleotide sequence ID" value="NZ_CP025938.1"/>
</dbReference>
<proteinExistence type="predicted"/>
<dbReference type="Pfam" id="PF08907">
    <property type="entry name" value="DUF1853"/>
    <property type="match status" value="1"/>
</dbReference>
<evidence type="ECO:0000313" key="2">
    <source>
        <dbReference type="Proteomes" id="UP000236592"/>
    </source>
</evidence>
<accession>A0A2I7SLG4</accession>
<dbReference type="EMBL" id="CP025938">
    <property type="protein sequence ID" value="AUS06748.1"/>
    <property type="molecule type" value="Genomic_DNA"/>
</dbReference>
<protein>
    <submittedName>
        <fullName evidence="1">DUF1853 domain-containing protein</fullName>
    </submittedName>
</protein>
<dbReference type="KEGG" id="taj:C1A40_15425"/>
<dbReference type="OrthoDB" id="1466769at2"/>
<gene>
    <name evidence="1" type="ORF">C1A40_15425</name>
</gene>
<dbReference type="InterPro" id="IPR015003">
    <property type="entry name" value="DUF1853"/>
</dbReference>
<evidence type="ECO:0000313" key="1">
    <source>
        <dbReference type="EMBL" id="AUS06748.1"/>
    </source>
</evidence>